<feature type="chain" id="PRO_5002325882" evidence="4">
    <location>
        <begin position="21"/>
        <end position="491"/>
    </location>
</feature>
<feature type="repeat" description="ANK" evidence="3">
    <location>
        <begin position="259"/>
        <end position="292"/>
    </location>
</feature>
<dbReference type="EMBL" id="JTDW01000001">
    <property type="protein sequence ID" value="KJD36924.1"/>
    <property type="molecule type" value="Genomic_DNA"/>
</dbReference>
<feature type="repeat" description="ANK" evidence="3">
    <location>
        <begin position="293"/>
        <end position="325"/>
    </location>
</feature>
<dbReference type="Proteomes" id="UP000032578">
    <property type="component" value="Unassembled WGS sequence"/>
</dbReference>
<dbReference type="PROSITE" id="PS50297">
    <property type="entry name" value="ANK_REP_REGION"/>
    <property type="match status" value="5"/>
</dbReference>
<dbReference type="Gene3D" id="1.25.40.20">
    <property type="entry name" value="Ankyrin repeat-containing domain"/>
    <property type="match status" value="3"/>
</dbReference>
<comment type="caution">
    <text evidence="5">The sequence shown here is derived from an EMBL/GenBank/DDBJ whole genome shotgun (WGS) entry which is preliminary data.</text>
</comment>
<feature type="signal peptide" evidence="4">
    <location>
        <begin position="1"/>
        <end position="20"/>
    </location>
</feature>
<feature type="repeat" description="ANK" evidence="3">
    <location>
        <begin position="432"/>
        <end position="465"/>
    </location>
</feature>
<dbReference type="InterPro" id="IPR036770">
    <property type="entry name" value="Ankyrin_rpt-contain_sf"/>
</dbReference>
<dbReference type="RefSeq" id="WP_044630919.1">
    <property type="nucleotide sequence ID" value="NZ_JTDW01000001.1"/>
</dbReference>
<dbReference type="OrthoDB" id="2575953at2"/>
<evidence type="ECO:0000256" key="1">
    <source>
        <dbReference type="ARBA" id="ARBA00022737"/>
    </source>
</evidence>
<dbReference type="InterPro" id="IPR002110">
    <property type="entry name" value="Ankyrin_rpt"/>
</dbReference>
<dbReference type="STRING" id="1435349.PW52_00215"/>
<feature type="repeat" description="ANK" evidence="3">
    <location>
        <begin position="91"/>
        <end position="123"/>
    </location>
</feature>
<name>A0A0D7WCX7_9FLAO</name>
<feature type="repeat" description="ANK" evidence="3">
    <location>
        <begin position="326"/>
        <end position="358"/>
    </location>
</feature>
<dbReference type="SUPFAM" id="SSF48403">
    <property type="entry name" value="Ankyrin repeat"/>
    <property type="match status" value="2"/>
</dbReference>
<dbReference type="PROSITE" id="PS50088">
    <property type="entry name" value="ANK_REPEAT"/>
    <property type="match status" value="6"/>
</dbReference>
<keyword evidence="6" id="KW-1185">Reference proteome</keyword>
<keyword evidence="2 3" id="KW-0040">ANK repeat</keyword>
<evidence type="ECO:0000313" key="5">
    <source>
        <dbReference type="EMBL" id="KJD36924.1"/>
    </source>
</evidence>
<keyword evidence="1" id="KW-0677">Repeat</keyword>
<dbReference type="SMART" id="SM00248">
    <property type="entry name" value="ANK"/>
    <property type="match status" value="9"/>
</dbReference>
<feature type="repeat" description="ANK" evidence="3">
    <location>
        <begin position="124"/>
        <end position="158"/>
    </location>
</feature>
<gene>
    <name evidence="5" type="ORF">PW52_00215</name>
</gene>
<dbReference type="AlphaFoldDB" id="A0A0D7WCX7"/>
<proteinExistence type="predicted"/>
<reference evidence="5 6" key="1">
    <citation type="submission" date="2014-11" db="EMBL/GenBank/DDBJ databases">
        <title>Tamlana sedimentorum sp. nov., isolated from shallow sand sediments of the Sea of Japan.</title>
        <authorList>
            <person name="Romanenko L.A."/>
        </authorList>
    </citation>
    <scope>NUCLEOTIDE SEQUENCE [LARGE SCALE GENOMIC DNA]</scope>
    <source>
        <strain evidence="5 6">JCM 19808</strain>
    </source>
</reference>
<evidence type="ECO:0000256" key="4">
    <source>
        <dbReference type="SAM" id="SignalP"/>
    </source>
</evidence>
<sequence length="491" mass="54668">MKKTLSLLALLLLVTVQSFSQDNIFLKREFWDTKPTIKTVKTKIAEGNNPTEANQAHFDGLVYAILQKAPYETLVFMQQQEGNSINKLTHDGRTYLFWAAYSGNDKFMSYLLENGAKTDIRDDHDYTPLNFAANTGVTNTKVYDLLIAKGANLKEDVNHDGANALLLAITKDEDFKLTEYFTSKGLSLSDVDANGNGAFNYVARTGNTKLLDKLMAKGIKGNDQAFTFAAMGQRRSFNDVSVFKYLEAQGLNPNTTNHDNQTPLHIAAARSKDVNVINYLISKGLSVNATDKHGNTPFLNAVNRNDLSVVKALYKNVKDINLKNKNGETALMLAVRSNKADVVTFLAENKADLNATDNKGNNLSYYLVSNYSKRSEKDFTEKLETLKTLGYNLSTPQKNGNTWYHFAIEKNSFKLLKLASEFNQDINAKNSEGNTALLLAAMKAKDDKILKYLIKNGANKTATTNFEETAFDLAQENELLKANNVSVDFLK</sequence>
<dbReference type="PANTHER" id="PTHR24173">
    <property type="entry name" value="ANKYRIN REPEAT CONTAINING"/>
    <property type="match status" value="1"/>
</dbReference>
<dbReference type="PATRIC" id="fig|1435349.4.peg.44"/>
<protein>
    <submittedName>
        <fullName evidence="5">Uncharacterized protein</fullName>
    </submittedName>
</protein>
<keyword evidence="4" id="KW-0732">Signal</keyword>
<evidence type="ECO:0000313" key="6">
    <source>
        <dbReference type="Proteomes" id="UP000032578"/>
    </source>
</evidence>
<evidence type="ECO:0000256" key="3">
    <source>
        <dbReference type="PROSITE-ProRule" id="PRU00023"/>
    </source>
</evidence>
<accession>A0A0D7WCX7</accession>
<dbReference type="PANTHER" id="PTHR24173:SF74">
    <property type="entry name" value="ANKYRIN REPEAT DOMAIN-CONTAINING PROTEIN 16"/>
    <property type="match status" value="1"/>
</dbReference>
<evidence type="ECO:0000256" key="2">
    <source>
        <dbReference type="ARBA" id="ARBA00023043"/>
    </source>
</evidence>
<organism evidence="5 6">
    <name type="scientific">Neotamlana sedimentorum</name>
    <dbReference type="NCBI Taxonomy" id="1435349"/>
    <lineage>
        <taxon>Bacteria</taxon>
        <taxon>Pseudomonadati</taxon>
        <taxon>Bacteroidota</taxon>
        <taxon>Flavobacteriia</taxon>
        <taxon>Flavobacteriales</taxon>
        <taxon>Flavobacteriaceae</taxon>
        <taxon>Neotamlana</taxon>
    </lineage>
</organism>
<dbReference type="Pfam" id="PF12796">
    <property type="entry name" value="Ank_2"/>
    <property type="match status" value="3"/>
</dbReference>